<dbReference type="GO" id="GO:0005654">
    <property type="term" value="C:nucleoplasm"/>
    <property type="evidence" value="ECO:0007669"/>
    <property type="project" value="TreeGrafter"/>
</dbReference>
<feature type="non-terminal residue" evidence="1">
    <location>
        <position position="50"/>
    </location>
</feature>
<evidence type="ECO:0000313" key="2">
    <source>
        <dbReference type="Proteomes" id="UP000663866"/>
    </source>
</evidence>
<name>A0A821JMA0_9BILA</name>
<dbReference type="GO" id="GO:0006338">
    <property type="term" value="P:chromatin remodeling"/>
    <property type="evidence" value="ECO:0007669"/>
    <property type="project" value="InterPro"/>
</dbReference>
<proteinExistence type="predicted"/>
<keyword evidence="2" id="KW-1185">Reference proteome</keyword>
<comment type="caution">
    <text evidence="1">The sequence shown here is derived from an EMBL/GenBank/DDBJ whole genome shotgun (WGS) entry which is preliminary data.</text>
</comment>
<dbReference type="GO" id="GO:0031491">
    <property type="term" value="F:nucleosome binding"/>
    <property type="evidence" value="ECO:0007669"/>
    <property type="project" value="TreeGrafter"/>
</dbReference>
<sequence length="50" mass="5733">PVDPWKLMMSLRGGLLAETTWALDTINIMLTDDQTHTYFRLKQMPGLLQA</sequence>
<dbReference type="Proteomes" id="UP000663866">
    <property type="component" value="Unassembled WGS sequence"/>
</dbReference>
<feature type="non-terminal residue" evidence="1">
    <location>
        <position position="1"/>
    </location>
</feature>
<dbReference type="GO" id="GO:0035060">
    <property type="term" value="C:brahma complex"/>
    <property type="evidence" value="ECO:0007669"/>
    <property type="project" value="InterPro"/>
</dbReference>
<dbReference type="InterPro" id="IPR021906">
    <property type="entry name" value="BAF250/Osa"/>
</dbReference>
<dbReference type="EMBL" id="CAJOBG010106062">
    <property type="protein sequence ID" value="CAF4722181.1"/>
    <property type="molecule type" value="Genomic_DNA"/>
</dbReference>
<protein>
    <submittedName>
        <fullName evidence="1">Uncharacterized protein</fullName>
    </submittedName>
</protein>
<dbReference type="PANTHER" id="PTHR12656:SF5">
    <property type="entry name" value="TRITHORAX GROUP PROTEIN OSA"/>
    <property type="match status" value="1"/>
</dbReference>
<organism evidence="1 2">
    <name type="scientific">Rotaria magnacalcarata</name>
    <dbReference type="NCBI Taxonomy" id="392030"/>
    <lineage>
        <taxon>Eukaryota</taxon>
        <taxon>Metazoa</taxon>
        <taxon>Spiralia</taxon>
        <taxon>Gnathifera</taxon>
        <taxon>Rotifera</taxon>
        <taxon>Eurotatoria</taxon>
        <taxon>Bdelloidea</taxon>
        <taxon>Philodinida</taxon>
        <taxon>Philodinidae</taxon>
        <taxon>Rotaria</taxon>
    </lineage>
</organism>
<dbReference type="GO" id="GO:0071565">
    <property type="term" value="C:nBAF complex"/>
    <property type="evidence" value="ECO:0007669"/>
    <property type="project" value="TreeGrafter"/>
</dbReference>
<dbReference type="GO" id="GO:0006357">
    <property type="term" value="P:regulation of transcription by RNA polymerase II"/>
    <property type="evidence" value="ECO:0007669"/>
    <property type="project" value="TreeGrafter"/>
</dbReference>
<gene>
    <name evidence="1" type="ORF">OVN521_LOCUS49120</name>
</gene>
<dbReference type="GO" id="GO:0045893">
    <property type="term" value="P:positive regulation of DNA-templated transcription"/>
    <property type="evidence" value="ECO:0007669"/>
    <property type="project" value="TreeGrafter"/>
</dbReference>
<accession>A0A821JMA0</accession>
<dbReference type="AlphaFoldDB" id="A0A821JMA0"/>
<dbReference type="PANTHER" id="PTHR12656">
    <property type="entry name" value="BRG-1 ASSOCIATED FACTOR 250 BAF250"/>
    <property type="match status" value="1"/>
</dbReference>
<dbReference type="GO" id="GO:0016514">
    <property type="term" value="C:SWI/SNF complex"/>
    <property type="evidence" value="ECO:0007669"/>
    <property type="project" value="InterPro"/>
</dbReference>
<reference evidence="1" key="1">
    <citation type="submission" date="2021-02" db="EMBL/GenBank/DDBJ databases">
        <authorList>
            <person name="Nowell W R."/>
        </authorList>
    </citation>
    <scope>NUCLEOTIDE SEQUENCE</scope>
</reference>
<evidence type="ECO:0000313" key="1">
    <source>
        <dbReference type="EMBL" id="CAF4722181.1"/>
    </source>
</evidence>